<gene>
    <name evidence="1" type="ORF">FNQ90_03130</name>
</gene>
<name>A0A7W3Y016_9ACTN</name>
<organism evidence="1 2">
    <name type="scientific">Streptomyces alkaliphilus</name>
    <dbReference type="NCBI Taxonomy" id="1472722"/>
    <lineage>
        <taxon>Bacteria</taxon>
        <taxon>Bacillati</taxon>
        <taxon>Actinomycetota</taxon>
        <taxon>Actinomycetes</taxon>
        <taxon>Kitasatosporales</taxon>
        <taxon>Streptomycetaceae</taxon>
        <taxon>Streptomyces</taxon>
    </lineage>
</organism>
<evidence type="ECO:0000313" key="2">
    <source>
        <dbReference type="Proteomes" id="UP000538929"/>
    </source>
</evidence>
<dbReference type="AlphaFoldDB" id="A0A7W3Y016"/>
<evidence type="ECO:0000313" key="1">
    <source>
        <dbReference type="EMBL" id="MBB0243129.1"/>
    </source>
</evidence>
<comment type="caution">
    <text evidence="1">The sequence shown here is derived from an EMBL/GenBank/DDBJ whole genome shotgun (WGS) entry which is preliminary data.</text>
</comment>
<protein>
    <submittedName>
        <fullName evidence="1">Uncharacterized protein</fullName>
    </submittedName>
</protein>
<dbReference type="Proteomes" id="UP000538929">
    <property type="component" value="Unassembled WGS sequence"/>
</dbReference>
<dbReference type="EMBL" id="VKHT01000044">
    <property type="protein sequence ID" value="MBB0243129.1"/>
    <property type="molecule type" value="Genomic_DNA"/>
</dbReference>
<accession>A0A7W3Y016</accession>
<sequence length="46" mass="4828">MNEDRRLRAVTRLAEELAGSTGLPDAARLVAEHAREALAADSVAGP</sequence>
<keyword evidence="2" id="KW-1185">Reference proteome</keyword>
<reference evidence="2" key="1">
    <citation type="submission" date="2019-10" db="EMBL/GenBank/DDBJ databases">
        <title>Streptomyces sp. nov., a novel actinobacterium isolated from alkaline environment.</title>
        <authorList>
            <person name="Golinska P."/>
        </authorList>
    </citation>
    <scope>NUCLEOTIDE SEQUENCE [LARGE SCALE GENOMIC DNA]</scope>
    <source>
        <strain evidence="2">DSM 42118</strain>
    </source>
</reference>
<feature type="non-terminal residue" evidence="1">
    <location>
        <position position="46"/>
    </location>
</feature>
<proteinExistence type="predicted"/>